<dbReference type="KEGG" id="fbe:FF125_12650"/>
<keyword evidence="3" id="KW-1185">Reference proteome</keyword>
<evidence type="ECO:0000256" key="1">
    <source>
        <dbReference type="SAM" id="SignalP"/>
    </source>
</evidence>
<sequence>MKKFIVATVLVLLSYSATSQNASVEDHVFGVQTGFLGLYFHGETKLSDKFALRGELGLDFGFWERGIYQDNRGFLLTPVIVIEPRFYYNLEKRVKKSKRIDGNSGNFISIKTSFNPDIFTISSDQNVSIIPTLQIVPTWGIRRNIGKHFNYETGLGIGYYKEFYKQNGYSSNESGTAINLHLRIGYRF</sequence>
<dbReference type="EMBL" id="CP040749">
    <property type="protein sequence ID" value="QCX39244.1"/>
    <property type="molecule type" value="Genomic_DNA"/>
</dbReference>
<feature type="signal peptide" evidence="1">
    <location>
        <begin position="1"/>
        <end position="22"/>
    </location>
</feature>
<gene>
    <name evidence="2" type="ORF">FF125_12650</name>
</gene>
<evidence type="ECO:0000313" key="2">
    <source>
        <dbReference type="EMBL" id="QCX39244.1"/>
    </source>
</evidence>
<organism evidence="2 3">
    <name type="scientific">Aureibaculum algae</name>
    <dbReference type="NCBI Taxonomy" id="2584122"/>
    <lineage>
        <taxon>Bacteria</taxon>
        <taxon>Pseudomonadati</taxon>
        <taxon>Bacteroidota</taxon>
        <taxon>Flavobacteriia</taxon>
        <taxon>Flavobacteriales</taxon>
        <taxon>Flavobacteriaceae</taxon>
        <taxon>Aureibaculum</taxon>
    </lineage>
</organism>
<name>A0A5B7TVC8_9FLAO</name>
<dbReference type="AlphaFoldDB" id="A0A5B7TVC8"/>
<feature type="chain" id="PRO_5022989211" description="DUF3575 domain-containing protein" evidence="1">
    <location>
        <begin position="23"/>
        <end position="188"/>
    </location>
</feature>
<evidence type="ECO:0008006" key="4">
    <source>
        <dbReference type="Google" id="ProtNLM"/>
    </source>
</evidence>
<proteinExistence type="predicted"/>
<dbReference type="RefSeq" id="WP_138950106.1">
    <property type="nucleotide sequence ID" value="NZ_CP040749.1"/>
</dbReference>
<keyword evidence="1" id="KW-0732">Signal</keyword>
<reference evidence="2 3" key="1">
    <citation type="submission" date="2019-05" db="EMBL/GenBank/DDBJ databases">
        <title>Algicella ahnfeltiae gen. nov., sp. nov., a novel marine bacterium of the family Flavobacteriaceae isolated from a red alga.</title>
        <authorList>
            <person name="Nedashkovskaya O.I."/>
            <person name="Kukhlevskiy A.D."/>
            <person name="Kim S.-G."/>
            <person name="Zhukova N.V."/>
            <person name="Mikhailov V.V."/>
        </authorList>
    </citation>
    <scope>NUCLEOTIDE SEQUENCE [LARGE SCALE GENOMIC DNA]</scope>
    <source>
        <strain evidence="2 3">10Alg115</strain>
    </source>
</reference>
<evidence type="ECO:0000313" key="3">
    <source>
        <dbReference type="Proteomes" id="UP000306229"/>
    </source>
</evidence>
<dbReference type="Proteomes" id="UP000306229">
    <property type="component" value="Chromosome"/>
</dbReference>
<accession>A0A5B7TVC8</accession>
<protein>
    <recommendedName>
        <fullName evidence="4">DUF3575 domain-containing protein</fullName>
    </recommendedName>
</protein>
<dbReference type="OrthoDB" id="883248at2"/>